<protein>
    <recommendedName>
        <fullName evidence="3">Invasion antigen I</fullName>
    </recommendedName>
</protein>
<organism evidence="1 2">
    <name type="scientific">Campylobacter lanienae NCTC 13004</name>
    <dbReference type="NCBI Taxonomy" id="1031753"/>
    <lineage>
        <taxon>Bacteria</taxon>
        <taxon>Pseudomonadati</taxon>
        <taxon>Campylobacterota</taxon>
        <taxon>Epsilonproteobacteria</taxon>
        <taxon>Campylobacterales</taxon>
        <taxon>Campylobacteraceae</taxon>
        <taxon>Campylobacter</taxon>
    </lineage>
</organism>
<reference evidence="2" key="2">
    <citation type="journal article" date="2017" name="Genome Biol. Evol.">
        <title>Comparative genomic analysis identifies a Campylobacter clade deficient in selenium metabolism.</title>
        <authorList>
            <person name="Miller W.G."/>
            <person name="Yee E."/>
            <person name="Lopes B.S."/>
            <person name="Chapman M.H."/>
            <person name="Huynh S."/>
            <person name="Bono J.L."/>
            <person name="Parker C.T."/>
            <person name="Strachan N.J.C."/>
            <person name="Forbes K.J."/>
        </authorList>
    </citation>
    <scope>NUCLEOTIDE SEQUENCE [LARGE SCALE GENOMIC DNA]</scope>
    <source>
        <strain evidence="2">NCTC 13004</strain>
    </source>
</reference>
<proteinExistence type="predicted"/>
<reference evidence="2" key="1">
    <citation type="journal article" date="2017" name="Genome Biol. Evol.">
        <title>Comparative Genomic Analysis Identifies a Campylobacter Clade Deficient in Selenium Metabolism.</title>
        <authorList>
            <person name="Miller W.G."/>
            <person name="Yee E."/>
            <person name="Lopes B.S."/>
            <person name="Chapman M.H."/>
            <person name="Huynh S."/>
            <person name="Bono J.L."/>
            <person name="Parker C.T."/>
            <person name="Strachan N.J.C."/>
            <person name="Forbes K.J."/>
        </authorList>
    </citation>
    <scope>NUCLEOTIDE SEQUENCE [LARGE SCALE GENOMIC DNA]</scope>
    <source>
        <strain evidence="2">NCTC 13004</strain>
    </source>
</reference>
<dbReference type="EMBL" id="CP015578">
    <property type="protein sequence ID" value="ARQ97146.1"/>
    <property type="molecule type" value="Genomic_DNA"/>
</dbReference>
<sequence length="177" mass="20423">MVNSNYANASYNAFNYSFKTSSGDTINLSMYDNKELNYSNKSSKNSQEQTLSLKHSYGYKFELSSDNGLSEQDRVEIAKAMEELRPKIDDFMKQIKDNEPFSDETISNIANSLKKSLPNLNSDESKIELKRSLLDMFDEMLKENKTTNNNINKTLLEQTNKLFENMIKPQNSLNYYA</sequence>
<dbReference type="KEGG" id="clx:CLAN_0388"/>
<accession>A0A1X9SLL2</accession>
<dbReference type="Proteomes" id="UP000202031">
    <property type="component" value="Chromosome"/>
</dbReference>
<dbReference type="RefSeq" id="WP_096019944.1">
    <property type="nucleotide sequence ID" value="NZ_CP015578.1"/>
</dbReference>
<evidence type="ECO:0000313" key="1">
    <source>
        <dbReference type="EMBL" id="ARQ97146.1"/>
    </source>
</evidence>
<dbReference type="AlphaFoldDB" id="A0A1X9SLL2"/>
<evidence type="ECO:0008006" key="3">
    <source>
        <dbReference type="Google" id="ProtNLM"/>
    </source>
</evidence>
<dbReference type="GeneID" id="46920861"/>
<gene>
    <name evidence="1" type="ORF">CLAN_0388</name>
</gene>
<evidence type="ECO:0000313" key="2">
    <source>
        <dbReference type="Proteomes" id="UP000202031"/>
    </source>
</evidence>
<name>A0A1X9SLL2_9BACT</name>